<dbReference type="InterPro" id="IPR052174">
    <property type="entry name" value="Flavoredoxin"/>
</dbReference>
<dbReference type="OrthoDB" id="9791490at2"/>
<dbReference type="EMBL" id="QEKK01000004">
    <property type="protein sequence ID" value="PVY58560.1"/>
    <property type="molecule type" value="Genomic_DNA"/>
</dbReference>
<evidence type="ECO:0000313" key="4">
    <source>
        <dbReference type="EMBL" id="PVY58560.1"/>
    </source>
</evidence>
<dbReference type="InterPro" id="IPR002563">
    <property type="entry name" value="Flavin_Rdtase-like_dom"/>
</dbReference>
<reference evidence="3 5" key="1">
    <citation type="journal article" date="2015" name="Nat. Commun.">
        <title>Production of butyrate from lysine and the Amadori product fructoselysine by a human gut commensal.</title>
        <authorList>
            <person name="Bui T.P."/>
            <person name="Ritari J."/>
            <person name="Boeren S."/>
            <person name="de Waard P."/>
            <person name="Plugge C.M."/>
            <person name="de Vos W.M."/>
        </authorList>
    </citation>
    <scope>NUCLEOTIDE SEQUENCE [LARGE SCALE GENOMIC DNA]</scope>
    <source>
        <strain evidence="3 5">AF211</strain>
    </source>
</reference>
<dbReference type="GO" id="GO:0010181">
    <property type="term" value="F:FMN binding"/>
    <property type="evidence" value="ECO:0007669"/>
    <property type="project" value="InterPro"/>
</dbReference>
<protein>
    <submittedName>
        <fullName evidence="4">Flavin reductase (DIM6/NTAB) family NADH-FMN oxidoreductase RutF</fullName>
    </submittedName>
</protein>
<evidence type="ECO:0000313" key="5">
    <source>
        <dbReference type="Proteomes" id="UP000064844"/>
    </source>
</evidence>
<dbReference type="RefSeq" id="WP_033116475.1">
    <property type="nucleotide sequence ID" value="NZ_CAMREZ010000012.1"/>
</dbReference>
<evidence type="ECO:0000313" key="6">
    <source>
        <dbReference type="Proteomes" id="UP000245778"/>
    </source>
</evidence>
<dbReference type="GO" id="GO:0016646">
    <property type="term" value="F:oxidoreductase activity, acting on the CH-NH group of donors, NAD or NADP as acceptor"/>
    <property type="evidence" value="ECO:0007669"/>
    <property type="project" value="UniProtKB-ARBA"/>
</dbReference>
<feature type="domain" description="Flavin reductase like" evidence="2">
    <location>
        <begin position="22"/>
        <end position="166"/>
    </location>
</feature>
<dbReference type="PANTHER" id="PTHR43567">
    <property type="entry name" value="FLAVOREDOXIN-RELATED-RELATED"/>
    <property type="match status" value="1"/>
</dbReference>
<gene>
    <name evidence="4" type="ORF">C7373_104156</name>
    <name evidence="3" type="ORF">IB211_01977c</name>
</gene>
<dbReference type="eggNOG" id="COG1853">
    <property type="taxonomic scope" value="Bacteria"/>
</dbReference>
<name>A0A0S2W5U0_9FIRM</name>
<organism evidence="3 5">
    <name type="scientific">Intestinimonas butyriciproducens</name>
    <dbReference type="NCBI Taxonomy" id="1297617"/>
    <lineage>
        <taxon>Bacteria</taxon>
        <taxon>Bacillati</taxon>
        <taxon>Bacillota</taxon>
        <taxon>Clostridia</taxon>
        <taxon>Eubacteriales</taxon>
        <taxon>Intestinimonas</taxon>
    </lineage>
</organism>
<dbReference type="STRING" id="1297617.IB211_01977c"/>
<dbReference type="InterPro" id="IPR012349">
    <property type="entry name" value="Split_barrel_FMN-bd"/>
</dbReference>
<sequence>MLEKCEVKSLDQNVFTLIGEQWMLITAGTPEHCNTMTASWGGLGVLWGADVATCYIRPQRYTYEFIEKSDYFTLSFLGEAYRKQLALCGAKSGREVDKVKECGFTVCAGAGNAPYFQEAELVLVCRKLYYQDIDPTHFLDQGIDGKWYPQKDYHRMYIGEIVEAYQKK</sequence>
<comment type="similarity">
    <text evidence="1">Belongs to the flavoredoxin family.</text>
</comment>
<evidence type="ECO:0000259" key="2">
    <source>
        <dbReference type="Pfam" id="PF01613"/>
    </source>
</evidence>
<dbReference type="PATRIC" id="fig|1297617.4.peg.2041"/>
<dbReference type="EMBL" id="CP011307">
    <property type="protein sequence ID" value="ALP94368.1"/>
    <property type="molecule type" value="Genomic_DNA"/>
</dbReference>
<dbReference type="KEGG" id="ibu:IB211_01977c"/>
<reference evidence="5" key="2">
    <citation type="submission" date="2015-04" db="EMBL/GenBank/DDBJ databases">
        <title>A butyrogenic pathway from the amino acid lysine in a human gut commensal.</title>
        <authorList>
            <person name="de Vos W.M."/>
            <person name="Bui N.T.P."/>
            <person name="Plugge C.M."/>
            <person name="Ritari J."/>
        </authorList>
    </citation>
    <scope>NUCLEOTIDE SEQUENCE [LARGE SCALE GENOMIC DNA]</scope>
    <source>
        <strain evidence="5">AF211</strain>
    </source>
</reference>
<dbReference type="PANTHER" id="PTHR43567:SF5">
    <property type="entry name" value="HYPOTHETICAL CYTOSOLIC PROTEIN"/>
    <property type="match status" value="1"/>
</dbReference>
<evidence type="ECO:0000313" key="3">
    <source>
        <dbReference type="EMBL" id="ALP94368.1"/>
    </source>
</evidence>
<accession>A0A0S2W5U0</accession>
<dbReference type="SUPFAM" id="SSF50475">
    <property type="entry name" value="FMN-binding split barrel"/>
    <property type="match status" value="1"/>
</dbReference>
<dbReference type="Gene3D" id="2.30.110.10">
    <property type="entry name" value="Electron Transport, Fmn-binding Protein, Chain A"/>
    <property type="match status" value="1"/>
</dbReference>
<keyword evidence="5" id="KW-1185">Reference proteome</keyword>
<evidence type="ECO:0000256" key="1">
    <source>
        <dbReference type="ARBA" id="ARBA00038054"/>
    </source>
</evidence>
<dbReference type="Proteomes" id="UP000064844">
    <property type="component" value="Chromosome"/>
</dbReference>
<dbReference type="Pfam" id="PF01613">
    <property type="entry name" value="Flavin_Reduct"/>
    <property type="match status" value="1"/>
</dbReference>
<proteinExistence type="inferred from homology"/>
<dbReference type="AlphaFoldDB" id="A0A0S2W5U0"/>
<dbReference type="GeneID" id="93228902"/>
<dbReference type="Proteomes" id="UP000245778">
    <property type="component" value="Unassembled WGS sequence"/>
</dbReference>
<reference evidence="4 6" key="3">
    <citation type="submission" date="2018-04" db="EMBL/GenBank/DDBJ databases">
        <title>Genomic Encyclopedia of Type Strains, Phase IV (KMG-IV): sequencing the most valuable type-strain genomes for metagenomic binning, comparative biology and taxonomic classification.</title>
        <authorList>
            <person name="Goeker M."/>
        </authorList>
    </citation>
    <scope>NUCLEOTIDE SEQUENCE [LARGE SCALE GENOMIC DNA]</scope>
    <source>
        <strain evidence="4 6">DSM 26588</strain>
    </source>
</reference>